<gene>
    <name evidence="2" type="ORF">AYI70_g5867</name>
</gene>
<proteinExistence type="predicted"/>
<name>A0A1R1XSM7_9FUNG</name>
<comment type="caution">
    <text evidence="2">The sequence shown here is derived from an EMBL/GenBank/DDBJ whole genome shotgun (WGS) entry which is preliminary data.</text>
</comment>
<sequence length="173" mass="20251">MNRIKHASQKPYDPDESKKDHINDSFQDNKIIKPAPIIKDIPQSTDRNLSRLSEDYNLCYLKKTNTELTKNAQSQVYKSLPKTPNIISQLKIETEKYSLDKSSVFTVNSNILSENVSIIEKNNSYTDDNIETCKYNREFNENMLNFDKIKVPSYQELQGRDLCELKETRIFKF</sequence>
<protein>
    <submittedName>
        <fullName evidence="2">Uncharacterized protein</fullName>
    </submittedName>
</protein>
<dbReference type="AlphaFoldDB" id="A0A1R1XSM7"/>
<evidence type="ECO:0000313" key="2">
    <source>
        <dbReference type="EMBL" id="OMJ17616.1"/>
    </source>
</evidence>
<evidence type="ECO:0000256" key="1">
    <source>
        <dbReference type="SAM" id="MobiDB-lite"/>
    </source>
</evidence>
<evidence type="ECO:0000313" key="3">
    <source>
        <dbReference type="Proteomes" id="UP000187283"/>
    </source>
</evidence>
<accession>A0A1R1XSM7</accession>
<feature type="region of interest" description="Disordered" evidence="1">
    <location>
        <begin position="1"/>
        <end position="27"/>
    </location>
</feature>
<dbReference type="EMBL" id="LSSN01001993">
    <property type="protein sequence ID" value="OMJ17616.1"/>
    <property type="molecule type" value="Genomic_DNA"/>
</dbReference>
<reference evidence="2 3" key="1">
    <citation type="submission" date="2017-01" db="EMBL/GenBank/DDBJ databases">
        <authorList>
            <person name="Mah S.A."/>
            <person name="Swanson W.J."/>
            <person name="Moy G.W."/>
            <person name="Vacquier V.D."/>
        </authorList>
    </citation>
    <scope>NUCLEOTIDE SEQUENCE [LARGE SCALE GENOMIC DNA]</scope>
    <source>
        <strain evidence="2 3">GSMNP</strain>
    </source>
</reference>
<dbReference type="Proteomes" id="UP000187283">
    <property type="component" value="Unassembled WGS sequence"/>
</dbReference>
<keyword evidence="3" id="KW-1185">Reference proteome</keyword>
<organism evidence="2 3">
    <name type="scientific">Smittium culicis</name>
    <dbReference type="NCBI Taxonomy" id="133412"/>
    <lineage>
        <taxon>Eukaryota</taxon>
        <taxon>Fungi</taxon>
        <taxon>Fungi incertae sedis</taxon>
        <taxon>Zoopagomycota</taxon>
        <taxon>Kickxellomycotina</taxon>
        <taxon>Harpellomycetes</taxon>
        <taxon>Harpellales</taxon>
        <taxon>Legeriomycetaceae</taxon>
        <taxon>Smittium</taxon>
    </lineage>
</organism>
<feature type="compositionally biased region" description="Basic and acidic residues" evidence="1">
    <location>
        <begin position="12"/>
        <end position="23"/>
    </location>
</feature>